<dbReference type="RefSeq" id="WP_075086522.1">
    <property type="nucleotide sequence ID" value="NZ_CP042912.1"/>
</dbReference>
<feature type="domain" description="DUF1559" evidence="2">
    <location>
        <begin position="41"/>
        <end position="330"/>
    </location>
</feature>
<dbReference type="AlphaFoldDB" id="A0A5B9PC08"/>
<evidence type="ECO:0000259" key="2">
    <source>
        <dbReference type="Pfam" id="PF07596"/>
    </source>
</evidence>
<dbReference type="KEGG" id="mff:MFFC18_23320"/>
<evidence type="ECO:0000256" key="1">
    <source>
        <dbReference type="SAM" id="Phobius"/>
    </source>
</evidence>
<keyword evidence="1" id="KW-0472">Membrane</keyword>
<dbReference type="NCBIfam" id="TIGR02532">
    <property type="entry name" value="IV_pilin_GFxxxE"/>
    <property type="match status" value="1"/>
</dbReference>
<dbReference type="InterPro" id="IPR012902">
    <property type="entry name" value="N_methyl_site"/>
</dbReference>
<gene>
    <name evidence="3" type="ORF">MFFC18_23320</name>
</gene>
<dbReference type="Gene3D" id="3.30.700.10">
    <property type="entry name" value="Glycoprotein, Type 4 Pilin"/>
    <property type="match status" value="1"/>
</dbReference>
<accession>A0A5B9PC08</accession>
<dbReference type="PANTHER" id="PTHR30093:SF2">
    <property type="entry name" value="TYPE II SECRETION SYSTEM PROTEIN H"/>
    <property type="match status" value="1"/>
</dbReference>
<evidence type="ECO:0000313" key="4">
    <source>
        <dbReference type="Proteomes" id="UP000322214"/>
    </source>
</evidence>
<dbReference type="InterPro" id="IPR045584">
    <property type="entry name" value="Pilin-like"/>
</dbReference>
<feature type="transmembrane region" description="Helical" evidence="1">
    <location>
        <begin position="20"/>
        <end position="40"/>
    </location>
</feature>
<dbReference type="InterPro" id="IPR011453">
    <property type="entry name" value="DUF1559"/>
</dbReference>
<protein>
    <submittedName>
        <fullName evidence="3">Putative major pilin subunit</fullName>
    </submittedName>
</protein>
<sequence length="349" mass="38073">MKQKSKLSHSNLNPRGFTLVELLVVIAIIGILIGMLLPAVQMVREAARRTSCMNNVRQMVLSALNYESAHMHFPPSFEIEHGTILTGNNGSWSIHGRLLPFCEQANAYELVDLDVAWDVQIDTGVPTMRVPMYQCPSEINDTVRIDTSTGAPKVYPQNYGFNFGSWLAYDPVSRRTGDGPFYVNSDLPISAVRDGTSNTICVSEVKAFTSYIRNTADPGDTPPTDPAAFMGYSGQLKLGPGLHQNTGHTEWCDGRVHHSGITTVFTPNTFVPYESGGQTYDIDFNSVQEGKRDDQATYAAITARSYHAGGTVSTGMLDGSVRSVSDSVELEVWRAIGSVAGGEVFDSNF</sequence>
<keyword evidence="1" id="KW-1133">Transmembrane helix</keyword>
<keyword evidence="4" id="KW-1185">Reference proteome</keyword>
<proteinExistence type="predicted"/>
<evidence type="ECO:0000313" key="3">
    <source>
        <dbReference type="EMBL" id="QEG22452.1"/>
    </source>
</evidence>
<reference evidence="3 4" key="1">
    <citation type="submission" date="2019-08" db="EMBL/GenBank/DDBJ databases">
        <title>Deep-cultivation of Planctomycetes and their phenomic and genomic characterization uncovers novel biology.</title>
        <authorList>
            <person name="Wiegand S."/>
            <person name="Jogler M."/>
            <person name="Boedeker C."/>
            <person name="Pinto D."/>
            <person name="Vollmers J."/>
            <person name="Rivas-Marin E."/>
            <person name="Kohn T."/>
            <person name="Peeters S.H."/>
            <person name="Heuer A."/>
            <person name="Rast P."/>
            <person name="Oberbeckmann S."/>
            <person name="Bunk B."/>
            <person name="Jeske O."/>
            <person name="Meyerdierks A."/>
            <person name="Storesund J.E."/>
            <person name="Kallscheuer N."/>
            <person name="Luecker S."/>
            <person name="Lage O.M."/>
            <person name="Pohl T."/>
            <person name="Merkel B.J."/>
            <person name="Hornburger P."/>
            <person name="Mueller R.-W."/>
            <person name="Bruemmer F."/>
            <person name="Labrenz M."/>
            <person name="Spormann A.M."/>
            <person name="Op den Camp H."/>
            <person name="Overmann J."/>
            <person name="Amann R."/>
            <person name="Jetten M.S.M."/>
            <person name="Mascher T."/>
            <person name="Medema M.H."/>
            <person name="Devos D.P."/>
            <person name="Kaster A.-K."/>
            <person name="Ovreas L."/>
            <person name="Rohde M."/>
            <person name="Galperin M.Y."/>
            <person name="Jogler C."/>
        </authorList>
    </citation>
    <scope>NUCLEOTIDE SEQUENCE [LARGE SCALE GENOMIC DNA]</scope>
    <source>
        <strain evidence="3 4">FC18</strain>
    </source>
</reference>
<keyword evidence="1" id="KW-0812">Transmembrane</keyword>
<name>A0A5B9PC08_9BACT</name>
<dbReference type="PANTHER" id="PTHR30093">
    <property type="entry name" value="GENERAL SECRETION PATHWAY PROTEIN G"/>
    <property type="match status" value="1"/>
</dbReference>
<dbReference type="PROSITE" id="PS00409">
    <property type="entry name" value="PROKAR_NTER_METHYL"/>
    <property type="match status" value="1"/>
</dbReference>
<organism evidence="3 4">
    <name type="scientific">Mariniblastus fucicola</name>
    <dbReference type="NCBI Taxonomy" id="980251"/>
    <lineage>
        <taxon>Bacteria</taxon>
        <taxon>Pseudomonadati</taxon>
        <taxon>Planctomycetota</taxon>
        <taxon>Planctomycetia</taxon>
        <taxon>Pirellulales</taxon>
        <taxon>Pirellulaceae</taxon>
        <taxon>Mariniblastus</taxon>
    </lineage>
</organism>
<dbReference type="EMBL" id="CP042912">
    <property type="protein sequence ID" value="QEG22452.1"/>
    <property type="molecule type" value="Genomic_DNA"/>
</dbReference>
<dbReference type="Proteomes" id="UP000322214">
    <property type="component" value="Chromosome"/>
</dbReference>
<dbReference type="Pfam" id="PF07963">
    <property type="entry name" value="N_methyl"/>
    <property type="match status" value="1"/>
</dbReference>
<dbReference type="STRING" id="980251.GCA_001642875_04863"/>
<dbReference type="OrthoDB" id="254858at2"/>
<dbReference type="Pfam" id="PF07596">
    <property type="entry name" value="SBP_bac_10"/>
    <property type="match status" value="1"/>
</dbReference>
<dbReference type="SUPFAM" id="SSF54523">
    <property type="entry name" value="Pili subunits"/>
    <property type="match status" value="1"/>
</dbReference>